<evidence type="ECO:0000313" key="6">
    <source>
        <dbReference type="Proteomes" id="UP001169242"/>
    </source>
</evidence>
<name>A0AA42J1Q0_9FIRM</name>
<dbReference type="GO" id="GO:0008233">
    <property type="term" value="F:peptidase activity"/>
    <property type="evidence" value="ECO:0007669"/>
    <property type="project" value="UniProtKB-KW"/>
</dbReference>
<reference evidence="5" key="1">
    <citation type="journal article" date="2023" name="Int. J. Syst. Evol. Microbiol.">
        <title>&lt;i&gt;Holtiella tumoricola&lt;/i&gt; gen. nov. sp. nov., isolated from a human clinical sample.</title>
        <authorList>
            <person name="Allen-Vercoe E."/>
            <person name="Daigneault M.C."/>
            <person name="Vancuren S.J."/>
            <person name="Cochrane K."/>
            <person name="O'Neal L.L."/>
            <person name="Sankaranarayanan K."/>
            <person name="Lawson P.A."/>
        </authorList>
    </citation>
    <scope>NUCLEOTIDE SEQUENCE</scope>
    <source>
        <strain evidence="5">CC70A</strain>
    </source>
</reference>
<dbReference type="InterPro" id="IPR051454">
    <property type="entry name" value="RNA/ubiquinone_mod_enzymes"/>
</dbReference>
<evidence type="ECO:0000259" key="4">
    <source>
        <dbReference type="Pfam" id="PF16325"/>
    </source>
</evidence>
<evidence type="ECO:0000256" key="3">
    <source>
        <dbReference type="ARBA" id="ARBA00038374"/>
    </source>
</evidence>
<dbReference type="Gene3D" id="2.40.30.10">
    <property type="entry name" value="Translation factors"/>
    <property type="match status" value="1"/>
</dbReference>
<keyword evidence="6" id="KW-1185">Reference proteome</keyword>
<dbReference type="AlphaFoldDB" id="A0AA42J1Q0"/>
<dbReference type="Proteomes" id="UP001169242">
    <property type="component" value="Unassembled WGS sequence"/>
</dbReference>
<comment type="similarity">
    <text evidence="3">Belongs to the peptidase U32 family.</text>
</comment>
<organism evidence="5 6">
    <name type="scientific">Holtiella tumoricola</name>
    <dbReference type="NCBI Taxonomy" id="3018743"/>
    <lineage>
        <taxon>Bacteria</taxon>
        <taxon>Bacillati</taxon>
        <taxon>Bacillota</taxon>
        <taxon>Clostridia</taxon>
        <taxon>Lachnospirales</taxon>
        <taxon>Cellulosilyticaceae</taxon>
        <taxon>Holtiella</taxon>
    </lineage>
</organism>
<proteinExistence type="inferred from homology"/>
<dbReference type="PROSITE" id="PS01276">
    <property type="entry name" value="PEPTIDASE_U32"/>
    <property type="match status" value="1"/>
</dbReference>
<sequence length="412" mass="47074">MKKKKVELLAPAGSLETLKIAVLYGADAVYMGGGSYGLRAKAKNFTPDEMREGIKFAHDHNVQVYVTANIFAHNDDFEGMKEYFMEIEEMGADAIIVADPGVFAIAKEAVPNMEIHISTQANNTNYHTAKFWAAQGAQRIVLARELSFPEIKTIHDHLPESIELEAFVHGAMCMAYSGRCLLSNYMTNRDANHGECAQPCRWKYHVVEETRPGEYMPVEENERGTYIYNSRDLCMIEYIPELVESGIYSFKIEGRMKTPLYAATVIKAYREAIDTYLENPEAFEAKRGYFLQEVGKASHREFSTGFYEHKPTSEDQTYTHNSYVRNYDFSGMVIDYDKETQMVTIEQRRKFSVGDTVEILLPDRPFISVKIEEMWDEEGNTIESAPHPLQIVKFKVEEEISVPALLRKEQPL</sequence>
<gene>
    <name evidence="5" type="ORF">PBV87_13005</name>
</gene>
<evidence type="ECO:0000256" key="2">
    <source>
        <dbReference type="ARBA" id="ARBA00022801"/>
    </source>
</evidence>
<dbReference type="EMBL" id="JAQIFT010000048">
    <property type="protein sequence ID" value="MDA3732408.1"/>
    <property type="molecule type" value="Genomic_DNA"/>
</dbReference>
<dbReference type="InterPro" id="IPR032525">
    <property type="entry name" value="Peptidase_U32_C"/>
</dbReference>
<protein>
    <submittedName>
        <fullName evidence="5">U32 family peptidase</fullName>
    </submittedName>
</protein>
<dbReference type="RefSeq" id="WP_271012574.1">
    <property type="nucleotide sequence ID" value="NZ_JAQIFT010000048.1"/>
</dbReference>
<dbReference type="PANTHER" id="PTHR30217:SF6">
    <property type="entry name" value="TRNA HYDROXYLATION PROTEIN P"/>
    <property type="match status" value="1"/>
</dbReference>
<keyword evidence="1" id="KW-0645">Protease</keyword>
<dbReference type="Pfam" id="PF16325">
    <property type="entry name" value="Peptidase_U32_C"/>
    <property type="match status" value="1"/>
</dbReference>
<evidence type="ECO:0000313" key="5">
    <source>
        <dbReference type="EMBL" id="MDA3732408.1"/>
    </source>
</evidence>
<accession>A0AA42J1Q0</accession>
<comment type="caution">
    <text evidence="5">The sequence shown here is derived from an EMBL/GenBank/DDBJ whole genome shotgun (WGS) entry which is preliminary data.</text>
</comment>
<dbReference type="PANTHER" id="PTHR30217">
    <property type="entry name" value="PEPTIDASE U32 FAMILY"/>
    <property type="match status" value="1"/>
</dbReference>
<dbReference type="InterPro" id="IPR001539">
    <property type="entry name" value="Peptidase_U32"/>
</dbReference>
<evidence type="ECO:0000256" key="1">
    <source>
        <dbReference type="ARBA" id="ARBA00022670"/>
    </source>
</evidence>
<keyword evidence="2" id="KW-0378">Hydrolase</keyword>
<dbReference type="Pfam" id="PF01136">
    <property type="entry name" value="Peptidase_U32"/>
    <property type="match status" value="1"/>
</dbReference>
<feature type="domain" description="Peptidase family U32 C-terminal" evidence="4">
    <location>
        <begin position="325"/>
        <end position="407"/>
    </location>
</feature>
<dbReference type="GO" id="GO:0006508">
    <property type="term" value="P:proteolysis"/>
    <property type="evidence" value="ECO:0007669"/>
    <property type="project" value="UniProtKB-KW"/>
</dbReference>